<name>A0A6N9Q390_9BACL</name>
<dbReference type="PANTHER" id="PTHR14097:SF7">
    <property type="entry name" value="OXIDOREDUCTASE HTATIP2"/>
    <property type="match status" value="1"/>
</dbReference>
<dbReference type="EMBL" id="SIJB01000023">
    <property type="protein sequence ID" value="NBI29241.1"/>
    <property type="molecule type" value="Genomic_DNA"/>
</dbReference>
<protein>
    <submittedName>
        <fullName evidence="2">Oxidoreductase</fullName>
    </submittedName>
</protein>
<dbReference type="Pfam" id="PF13460">
    <property type="entry name" value="NAD_binding_10"/>
    <property type="match status" value="1"/>
</dbReference>
<evidence type="ECO:0000259" key="1">
    <source>
        <dbReference type="Pfam" id="PF13460"/>
    </source>
</evidence>
<dbReference type="AlphaFoldDB" id="A0A6N9Q390"/>
<proteinExistence type="predicted"/>
<comment type="caution">
    <text evidence="2">The sequence shown here is derived from an EMBL/GenBank/DDBJ whole genome shotgun (WGS) entry which is preliminary data.</text>
</comment>
<dbReference type="Gene3D" id="3.40.50.720">
    <property type="entry name" value="NAD(P)-binding Rossmann-like Domain"/>
    <property type="match status" value="1"/>
</dbReference>
<organism evidence="2 3">
    <name type="scientific">Chengkuizengella marina</name>
    <dbReference type="NCBI Taxonomy" id="2507566"/>
    <lineage>
        <taxon>Bacteria</taxon>
        <taxon>Bacillati</taxon>
        <taxon>Bacillota</taxon>
        <taxon>Bacilli</taxon>
        <taxon>Bacillales</taxon>
        <taxon>Paenibacillaceae</taxon>
        <taxon>Chengkuizengella</taxon>
    </lineage>
</organism>
<dbReference type="PANTHER" id="PTHR14097">
    <property type="entry name" value="OXIDOREDUCTASE HTATIP2"/>
    <property type="match status" value="1"/>
</dbReference>
<dbReference type="Proteomes" id="UP000448943">
    <property type="component" value="Unassembled WGS sequence"/>
</dbReference>
<reference evidence="2 3" key="1">
    <citation type="submission" date="2019-01" db="EMBL/GenBank/DDBJ databases">
        <title>Chengkuizengella sp. nov., isolated from deep-sea sediment of East Pacific Ocean.</title>
        <authorList>
            <person name="Yang J."/>
            <person name="Lai Q."/>
            <person name="Shao Z."/>
        </authorList>
    </citation>
    <scope>NUCLEOTIDE SEQUENCE [LARGE SCALE GENOMIC DNA]</scope>
    <source>
        <strain evidence="2 3">YPA3-1-1</strain>
    </source>
</reference>
<dbReference type="OrthoDB" id="9798632at2"/>
<dbReference type="RefSeq" id="WP_160646150.1">
    <property type="nucleotide sequence ID" value="NZ_SIJB01000023.1"/>
</dbReference>
<evidence type="ECO:0000313" key="3">
    <source>
        <dbReference type="Proteomes" id="UP000448943"/>
    </source>
</evidence>
<accession>A0A6N9Q390</accession>
<feature type="domain" description="NAD(P)-binding" evidence="1">
    <location>
        <begin position="10"/>
        <end position="122"/>
    </location>
</feature>
<keyword evidence="3" id="KW-1185">Reference proteome</keyword>
<dbReference type="InterPro" id="IPR036291">
    <property type="entry name" value="NAD(P)-bd_dom_sf"/>
</dbReference>
<sequence length="215" mass="24126">MLQRSALIAGASGLVGSELLTLLLESNEYHSVTAIVRKSLHIKHPKLKQVIVDFEQLNKDEEIFKVDDVFCCLGTTIKKAKTQDVMTRIDVEYPLQIANLAKKMGAKQFLVISAMQANLNSSTFYSRIKGKLEKELQNIGFETLHIFRPSLLLGDRKEFRLGEKTAETLFNALFFIFIGPLKKYKAIHATTVAQGMLNAAKSSKKGVFIYLSDEI</sequence>
<dbReference type="CDD" id="cd05250">
    <property type="entry name" value="CC3_like_SDR_a"/>
    <property type="match status" value="1"/>
</dbReference>
<evidence type="ECO:0000313" key="2">
    <source>
        <dbReference type="EMBL" id="NBI29241.1"/>
    </source>
</evidence>
<gene>
    <name evidence="2" type="ORF">ERL59_09750</name>
</gene>
<dbReference type="InterPro" id="IPR016040">
    <property type="entry name" value="NAD(P)-bd_dom"/>
</dbReference>
<dbReference type="SUPFAM" id="SSF51735">
    <property type="entry name" value="NAD(P)-binding Rossmann-fold domains"/>
    <property type="match status" value="1"/>
</dbReference>